<dbReference type="Proteomes" id="UP000677228">
    <property type="component" value="Unassembled WGS sequence"/>
</dbReference>
<reference evidence="1" key="1">
    <citation type="submission" date="2021-02" db="EMBL/GenBank/DDBJ databases">
        <authorList>
            <person name="Nowell W R."/>
        </authorList>
    </citation>
    <scope>NUCLEOTIDE SEQUENCE</scope>
</reference>
<accession>A0A8S2DZN5</accession>
<name>A0A8S2DZN5_9BILA</name>
<dbReference type="Proteomes" id="UP000682733">
    <property type="component" value="Unassembled WGS sequence"/>
</dbReference>
<comment type="caution">
    <text evidence="1">The sequence shown here is derived from an EMBL/GenBank/DDBJ whole genome shotgun (WGS) entry which is preliminary data.</text>
</comment>
<proteinExistence type="predicted"/>
<dbReference type="Gene3D" id="3.90.176.10">
    <property type="entry name" value="Toxin ADP-ribosyltransferase, Chain A, domain 1"/>
    <property type="match status" value="1"/>
</dbReference>
<dbReference type="EMBL" id="CAJOBA010008840">
    <property type="protein sequence ID" value="CAF3837686.1"/>
    <property type="molecule type" value="Genomic_DNA"/>
</dbReference>
<protein>
    <submittedName>
        <fullName evidence="1">Uncharacterized protein</fullName>
    </submittedName>
</protein>
<evidence type="ECO:0000313" key="3">
    <source>
        <dbReference type="Proteomes" id="UP000677228"/>
    </source>
</evidence>
<organism evidence="1 3">
    <name type="scientific">Didymodactylos carnosus</name>
    <dbReference type="NCBI Taxonomy" id="1234261"/>
    <lineage>
        <taxon>Eukaryota</taxon>
        <taxon>Metazoa</taxon>
        <taxon>Spiralia</taxon>
        <taxon>Gnathifera</taxon>
        <taxon>Rotifera</taxon>
        <taxon>Eurotatoria</taxon>
        <taxon>Bdelloidea</taxon>
        <taxon>Philodinida</taxon>
        <taxon>Philodinidae</taxon>
        <taxon>Didymodactylos</taxon>
    </lineage>
</organism>
<dbReference type="AlphaFoldDB" id="A0A8S2DZN5"/>
<sequence>MSKVLYGKSVKGLFTQKQDLVTQIQSDRERRKKGDEPVLFTVQGQSTTELNGQFVHSQIFIDVLLRIKPNQVDKDEFIARCNKTFKENDSELAIVKEFNKKYSPDRALWWYTRESFVYRMLNKALRVQNTDVLFLFRFFIVDLQQQLSNHRCSSPVRLYRGQMMSKDEVQILRNSIGQFISINSFLSTSVDRFVALRFLKDDSDDLEQVLFEIDADPSVKPGIRCCV</sequence>
<dbReference type="EMBL" id="CAJNOK010008823">
    <property type="protein sequence ID" value="CAF1073617.1"/>
    <property type="molecule type" value="Genomic_DNA"/>
</dbReference>
<evidence type="ECO:0000313" key="2">
    <source>
        <dbReference type="EMBL" id="CAF3837686.1"/>
    </source>
</evidence>
<dbReference type="SUPFAM" id="SSF56399">
    <property type="entry name" value="ADP-ribosylation"/>
    <property type="match status" value="1"/>
</dbReference>
<gene>
    <name evidence="1" type="ORF">OVA965_LOCUS18016</name>
    <name evidence="2" type="ORF">TMI583_LOCUS18030</name>
</gene>
<evidence type="ECO:0000313" key="1">
    <source>
        <dbReference type="EMBL" id="CAF1073617.1"/>
    </source>
</evidence>